<dbReference type="Proteomes" id="UP000887566">
    <property type="component" value="Unplaced"/>
</dbReference>
<organism evidence="3 4">
    <name type="scientific">Plectus sambesii</name>
    <dbReference type="NCBI Taxonomy" id="2011161"/>
    <lineage>
        <taxon>Eukaryota</taxon>
        <taxon>Metazoa</taxon>
        <taxon>Ecdysozoa</taxon>
        <taxon>Nematoda</taxon>
        <taxon>Chromadorea</taxon>
        <taxon>Plectida</taxon>
        <taxon>Plectina</taxon>
        <taxon>Plectoidea</taxon>
        <taxon>Plectidae</taxon>
        <taxon>Plectus</taxon>
    </lineage>
</organism>
<feature type="chain" id="PRO_5037962944" evidence="2">
    <location>
        <begin position="24"/>
        <end position="261"/>
    </location>
</feature>
<dbReference type="PANTHER" id="PTHR18841">
    <property type="entry name" value="VITELLINE MEMBRANE OUTER LAYER PROTEIN I-RELATED"/>
    <property type="match status" value="1"/>
</dbReference>
<name>A0A914X1R4_9BILA</name>
<keyword evidence="2" id="KW-0732">Signal</keyword>
<evidence type="ECO:0000313" key="4">
    <source>
        <dbReference type="WBParaSite" id="PSAMB.scaffold6077size10262.g27862.t1"/>
    </source>
</evidence>
<dbReference type="WBParaSite" id="PSAMB.scaffold6077size10262.g27862.t1">
    <property type="protein sequence ID" value="PSAMB.scaffold6077size10262.g27862.t1"/>
    <property type="gene ID" value="PSAMB.scaffold6077size10262.g27862"/>
</dbReference>
<dbReference type="AlphaFoldDB" id="A0A914X1R4"/>
<feature type="signal peptide" evidence="2">
    <location>
        <begin position="1"/>
        <end position="23"/>
    </location>
</feature>
<feature type="region of interest" description="Disordered" evidence="1">
    <location>
        <begin position="29"/>
        <end position="88"/>
    </location>
</feature>
<dbReference type="SUPFAM" id="SSF51092">
    <property type="entry name" value="Vitelline membrane outer protein-I (VMO-I)"/>
    <property type="match status" value="1"/>
</dbReference>
<dbReference type="Gene3D" id="2.100.10.20">
    <property type="entry name" value="Vitelline membrane outer layer protein I (VOMI)"/>
    <property type="match status" value="1"/>
</dbReference>
<dbReference type="CDD" id="cd00220">
    <property type="entry name" value="VMO-I"/>
    <property type="match status" value="1"/>
</dbReference>
<dbReference type="GO" id="GO:0005615">
    <property type="term" value="C:extracellular space"/>
    <property type="evidence" value="ECO:0007669"/>
    <property type="project" value="TreeGrafter"/>
</dbReference>
<dbReference type="InterPro" id="IPR005515">
    <property type="entry name" value="VOMI"/>
</dbReference>
<dbReference type="Pfam" id="PF03762">
    <property type="entry name" value="VOMI"/>
    <property type="match status" value="1"/>
</dbReference>
<proteinExistence type="predicted"/>
<evidence type="ECO:0000256" key="1">
    <source>
        <dbReference type="SAM" id="MobiDB-lite"/>
    </source>
</evidence>
<sequence length="261" mass="29026">MMKTAVLLQMSLLLFVAFTGSRADRARRYLDDNGGERQDQRGVRPDLQRGVRPDLQRGVRPDLQRGVRPDLQRGTRPDLRGERQDLRGEIQSPRVTDWGEWSDWDMCPSESFAVGMALKIESVQHEGDDTALNGIRLTCMKDQKLQGQVSGNVGQWGNWLEEKRCRASGTSTSYITGFTLRSEEALGEDEDDTAANNLEVYCDDGETLTGEGRDSGDWSASQQCPSGTAVCGLRTQVEDPQGPEEDETGLNNVDMRCCYLG</sequence>
<keyword evidence="3" id="KW-1185">Reference proteome</keyword>
<evidence type="ECO:0000313" key="3">
    <source>
        <dbReference type="Proteomes" id="UP000887566"/>
    </source>
</evidence>
<protein>
    <submittedName>
        <fullName evidence="4">Vitelline membrane outer layer protein 1 homolog</fullName>
    </submittedName>
</protein>
<accession>A0A914X1R4</accession>
<evidence type="ECO:0000256" key="2">
    <source>
        <dbReference type="SAM" id="SignalP"/>
    </source>
</evidence>
<reference evidence="4" key="1">
    <citation type="submission" date="2022-11" db="UniProtKB">
        <authorList>
            <consortium name="WormBaseParasite"/>
        </authorList>
    </citation>
    <scope>IDENTIFICATION</scope>
</reference>
<dbReference type="InterPro" id="IPR036706">
    <property type="entry name" value="VOMI_sf"/>
</dbReference>
<dbReference type="PANTHER" id="PTHR18841:SF0">
    <property type="entry name" value="VITELLINE MEMBRANE OUTER LAYER 1 HOMOLOG A-RELATED"/>
    <property type="match status" value="1"/>
</dbReference>